<evidence type="ECO:0000313" key="2">
    <source>
        <dbReference type="Proteomes" id="UP001241848"/>
    </source>
</evidence>
<proteinExistence type="predicted"/>
<protein>
    <submittedName>
        <fullName evidence="1">Uncharacterized protein</fullName>
    </submittedName>
</protein>
<organism evidence="1 2">
    <name type="scientific">Paenibacillus zeirhizosphaerae</name>
    <dbReference type="NCBI Taxonomy" id="2987519"/>
    <lineage>
        <taxon>Bacteria</taxon>
        <taxon>Bacillati</taxon>
        <taxon>Bacillota</taxon>
        <taxon>Bacilli</taxon>
        <taxon>Bacillales</taxon>
        <taxon>Paenibacillaceae</taxon>
        <taxon>Paenibacillus</taxon>
    </lineage>
</organism>
<gene>
    <name evidence="1" type="ORF">OIN60_15470</name>
</gene>
<dbReference type="EMBL" id="JAPCKK010000018">
    <property type="protein sequence ID" value="MDP4098157.1"/>
    <property type="molecule type" value="Genomic_DNA"/>
</dbReference>
<reference evidence="1 2" key="1">
    <citation type="submission" date="2022-10" db="EMBL/GenBank/DDBJ databases">
        <title>Paenibacillus description and whole genome data of maize root bacterial community.</title>
        <authorList>
            <person name="Marton D."/>
            <person name="Farkas M."/>
            <person name="Cserhati M."/>
        </authorList>
    </citation>
    <scope>NUCLEOTIDE SEQUENCE [LARGE SCALE GENOMIC DNA]</scope>
    <source>
        <strain evidence="1 2">P96</strain>
    </source>
</reference>
<dbReference type="Proteomes" id="UP001241848">
    <property type="component" value="Unassembled WGS sequence"/>
</dbReference>
<name>A0ABT9FUM3_9BACL</name>
<accession>A0ABT9FUM3</accession>
<comment type="caution">
    <text evidence="1">The sequence shown here is derived from an EMBL/GenBank/DDBJ whole genome shotgun (WGS) entry which is preliminary data.</text>
</comment>
<keyword evidence="2" id="KW-1185">Reference proteome</keyword>
<sequence length="71" mass="8342">MEEVTRTYTSVGTKFTETVLLNDSGLLFNASYEYDKLKADKSLFTWRVSNFQNNKLEAVCHIFFRAMFEML</sequence>
<evidence type="ECO:0000313" key="1">
    <source>
        <dbReference type="EMBL" id="MDP4098157.1"/>
    </source>
</evidence>